<feature type="compositionally biased region" description="Low complexity" evidence="1">
    <location>
        <begin position="112"/>
        <end position="124"/>
    </location>
</feature>
<dbReference type="PANTHER" id="PTHR43000">
    <property type="entry name" value="DTDP-D-GLUCOSE 4,6-DEHYDRATASE-RELATED"/>
    <property type="match status" value="1"/>
</dbReference>
<feature type="region of interest" description="Disordered" evidence="1">
    <location>
        <begin position="107"/>
        <end position="142"/>
    </location>
</feature>
<evidence type="ECO:0000313" key="3">
    <source>
        <dbReference type="Proteomes" id="UP000825729"/>
    </source>
</evidence>
<accession>A0AAV7F701</accession>
<dbReference type="Gene3D" id="3.40.50.720">
    <property type="entry name" value="NAD(P)-binding Rossmann-like Domain"/>
    <property type="match status" value="1"/>
</dbReference>
<gene>
    <name evidence="2" type="ORF">H6P81_001473</name>
</gene>
<keyword evidence="3" id="KW-1185">Reference proteome</keyword>
<dbReference type="Gene3D" id="3.90.25.10">
    <property type="entry name" value="UDP-galactose 4-epimerase, domain 1"/>
    <property type="match status" value="1"/>
</dbReference>
<reference evidence="2 3" key="1">
    <citation type="submission" date="2021-07" db="EMBL/GenBank/DDBJ databases">
        <title>The Aristolochia fimbriata genome: insights into angiosperm evolution, floral development and chemical biosynthesis.</title>
        <authorList>
            <person name="Jiao Y."/>
        </authorList>
    </citation>
    <scope>NUCLEOTIDE SEQUENCE [LARGE SCALE GENOMIC DNA]</scope>
    <source>
        <strain evidence="2">IBCAS-2021</strain>
        <tissue evidence="2">Leaf</tissue>
    </source>
</reference>
<protein>
    <submittedName>
        <fullName evidence="2">Uncharacterized protein</fullName>
    </submittedName>
</protein>
<dbReference type="InterPro" id="IPR036291">
    <property type="entry name" value="NAD(P)-bd_dom_sf"/>
</dbReference>
<feature type="compositionally biased region" description="Low complexity" evidence="1">
    <location>
        <begin position="133"/>
        <end position="142"/>
    </location>
</feature>
<sequence>MLQRLLKSSFTEEKLVMCITLGQRRRGESLMCKRYLPTCFLRPGDQRYFLDDEKLKNLRWSERTIWEEGVKKTNEWYTNNPDTWGDVSGALLPHPRMLMMPGIERQFDGSEDSSAAAAPRAVSSGRQDRMVVPSPKSSSSSPKLSYKFLIYGRTGWIGGLLGKLCERQGISYEYAKGHLEERSQLVADITNVKPTHVFNGAGVTGRPNVDWFCSSHVNNTPWYSIFSSEIQTDKRSVTSNLYVHPESRKGFSYVHSFTRSLEIEQTDVRSEVTEYIT</sequence>
<organism evidence="2 3">
    <name type="scientific">Aristolochia fimbriata</name>
    <name type="common">White veined hardy Dutchman's pipe vine</name>
    <dbReference type="NCBI Taxonomy" id="158543"/>
    <lineage>
        <taxon>Eukaryota</taxon>
        <taxon>Viridiplantae</taxon>
        <taxon>Streptophyta</taxon>
        <taxon>Embryophyta</taxon>
        <taxon>Tracheophyta</taxon>
        <taxon>Spermatophyta</taxon>
        <taxon>Magnoliopsida</taxon>
        <taxon>Magnoliidae</taxon>
        <taxon>Piperales</taxon>
        <taxon>Aristolochiaceae</taxon>
        <taxon>Aristolochia</taxon>
    </lineage>
</organism>
<dbReference type="Proteomes" id="UP000825729">
    <property type="component" value="Unassembled WGS sequence"/>
</dbReference>
<evidence type="ECO:0000256" key="1">
    <source>
        <dbReference type="SAM" id="MobiDB-lite"/>
    </source>
</evidence>
<dbReference type="EMBL" id="JAINDJ010000002">
    <property type="protein sequence ID" value="KAG9456965.1"/>
    <property type="molecule type" value="Genomic_DNA"/>
</dbReference>
<evidence type="ECO:0000313" key="2">
    <source>
        <dbReference type="EMBL" id="KAG9456965.1"/>
    </source>
</evidence>
<comment type="caution">
    <text evidence="2">The sequence shown here is derived from an EMBL/GenBank/DDBJ whole genome shotgun (WGS) entry which is preliminary data.</text>
</comment>
<dbReference type="AlphaFoldDB" id="A0AAV7F701"/>
<name>A0AAV7F701_ARIFI</name>
<proteinExistence type="predicted"/>
<dbReference type="SUPFAM" id="SSF51735">
    <property type="entry name" value="NAD(P)-binding Rossmann-fold domains"/>
    <property type="match status" value="1"/>
</dbReference>